<keyword evidence="15" id="KW-1185">Reference proteome</keyword>
<comment type="subcellular location">
    <subcellularLocation>
        <location evidence="1">Cytoplasmic vesicle membrane</location>
    </subcellularLocation>
    <subcellularLocation>
        <location evidence="3">Endomembrane system</location>
        <topology evidence="3">Peripheral membrane protein</topology>
    </subcellularLocation>
    <subcellularLocation>
        <location evidence="2">Mitochondrion</location>
    </subcellularLocation>
    <subcellularLocation>
        <location evidence="9">Synapse</location>
    </subcellularLocation>
</comment>
<feature type="domain" description="TLDc" evidence="13">
    <location>
        <begin position="386"/>
        <end position="535"/>
    </location>
</feature>
<dbReference type="InterPro" id="IPR006571">
    <property type="entry name" value="TLDc_dom"/>
</dbReference>
<evidence type="ECO:0000313" key="15">
    <source>
        <dbReference type="Proteomes" id="UP000193642"/>
    </source>
</evidence>
<dbReference type="Gene3D" id="1.10.472.80">
    <property type="entry name" value="Ypt/Rab-GAP domain of gyp1p, domain 3"/>
    <property type="match status" value="1"/>
</dbReference>
<keyword evidence="8" id="KW-0968">Cytoplasmic vesicle</keyword>
<dbReference type="GO" id="GO:0012505">
    <property type="term" value="C:endomembrane system"/>
    <property type="evidence" value="ECO:0007669"/>
    <property type="project" value="UniProtKB-SubCell"/>
</dbReference>
<evidence type="ECO:0000256" key="7">
    <source>
        <dbReference type="ARBA" id="ARBA00023136"/>
    </source>
</evidence>
<name>A0A1Y2CPJ6_9FUNG</name>
<dbReference type="SUPFAM" id="SSF47923">
    <property type="entry name" value="Ypt/Rab-GAP domain of gyp1p"/>
    <property type="match status" value="1"/>
</dbReference>
<evidence type="ECO:0000256" key="4">
    <source>
        <dbReference type="ARBA" id="ARBA00009540"/>
    </source>
</evidence>
<feature type="region of interest" description="Disordered" evidence="11">
    <location>
        <begin position="174"/>
        <end position="193"/>
    </location>
</feature>
<dbReference type="PANTHER" id="PTHR23354:SF62">
    <property type="entry name" value="MUSTARD, ISOFORM V"/>
    <property type="match status" value="1"/>
</dbReference>
<dbReference type="GO" id="GO:0005634">
    <property type="term" value="C:nucleus"/>
    <property type="evidence" value="ECO:0007669"/>
    <property type="project" value="TreeGrafter"/>
</dbReference>
<gene>
    <name evidence="14" type="ORF">BCR33DRAFT_763443</name>
</gene>
<dbReference type="PROSITE" id="PS51886">
    <property type="entry name" value="TLDC"/>
    <property type="match status" value="1"/>
</dbReference>
<protein>
    <recommendedName>
        <fullName evidence="10">Oxidation resistance protein 1</fullName>
    </recommendedName>
</protein>
<dbReference type="PROSITE" id="PS50086">
    <property type="entry name" value="TBC_RABGAP"/>
    <property type="match status" value="1"/>
</dbReference>
<evidence type="ECO:0000313" key="14">
    <source>
        <dbReference type="EMBL" id="ORY48969.1"/>
    </source>
</evidence>
<dbReference type="PANTHER" id="PTHR23354">
    <property type="entry name" value="NUCLEOLAR PROTEIN 7/ESTROGEN RECEPTOR COACTIVATOR-RELATED"/>
    <property type="match status" value="1"/>
</dbReference>
<dbReference type="SMART" id="SM00164">
    <property type="entry name" value="TBC"/>
    <property type="match status" value="1"/>
</dbReference>
<keyword evidence="7" id="KW-0472">Membrane</keyword>
<dbReference type="GO" id="GO:0006979">
    <property type="term" value="P:response to oxidative stress"/>
    <property type="evidence" value="ECO:0007669"/>
    <property type="project" value="TreeGrafter"/>
</dbReference>
<evidence type="ECO:0000256" key="11">
    <source>
        <dbReference type="SAM" id="MobiDB-lite"/>
    </source>
</evidence>
<dbReference type="Pfam" id="PF00566">
    <property type="entry name" value="RabGAP-TBC"/>
    <property type="match status" value="1"/>
</dbReference>
<reference evidence="14 15" key="1">
    <citation type="submission" date="2016-07" db="EMBL/GenBank/DDBJ databases">
        <title>Pervasive Adenine N6-methylation of Active Genes in Fungi.</title>
        <authorList>
            <consortium name="DOE Joint Genome Institute"/>
            <person name="Mondo S.J."/>
            <person name="Dannebaum R.O."/>
            <person name="Kuo R.C."/>
            <person name="Labutti K."/>
            <person name="Haridas S."/>
            <person name="Kuo A."/>
            <person name="Salamov A."/>
            <person name="Ahrendt S.R."/>
            <person name="Lipzen A."/>
            <person name="Sullivan W."/>
            <person name="Andreopoulos W.B."/>
            <person name="Clum A."/>
            <person name="Lindquist E."/>
            <person name="Daum C."/>
            <person name="Ramamoorthy G.K."/>
            <person name="Gryganskyi A."/>
            <person name="Culley D."/>
            <person name="Magnuson J.K."/>
            <person name="James T.Y."/>
            <person name="O'Malley M.A."/>
            <person name="Stajich J.E."/>
            <person name="Spatafora J.W."/>
            <person name="Visel A."/>
            <person name="Grigoriev I.V."/>
        </authorList>
    </citation>
    <scope>NUCLEOTIDE SEQUENCE [LARGE SCALE GENOMIC DNA]</scope>
    <source>
        <strain evidence="14 15">JEL800</strain>
    </source>
</reference>
<evidence type="ECO:0000256" key="8">
    <source>
        <dbReference type="ARBA" id="ARBA00023329"/>
    </source>
</evidence>
<evidence type="ECO:0000256" key="3">
    <source>
        <dbReference type="ARBA" id="ARBA00004184"/>
    </source>
</evidence>
<evidence type="ECO:0000256" key="9">
    <source>
        <dbReference type="ARBA" id="ARBA00034103"/>
    </source>
</evidence>
<feature type="domain" description="Rab-GAP TBC" evidence="12">
    <location>
        <begin position="55"/>
        <end position="270"/>
    </location>
</feature>
<evidence type="ECO:0000259" key="12">
    <source>
        <dbReference type="PROSITE" id="PS50086"/>
    </source>
</evidence>
<comment type="similarity">
    <text evidence="4">Belongs to the OXR1 family.</text>
</comment>
<sequence length="535" mass="60926">MANEMAEVWVDMAKLKIDEQVSKTTEDAWLGPATIKLYEAADVEKTKLLKMVRAGIPNELRGFVYAKILKVDKMDEYEMNFDVALKRTYGATVPTAPLPPTFGGRSHQNSLALTPEGTLLADHILCMLAHDFPSLEYCPFITTLTTLLCHHMKSRDEALGAMVSVVKQAFTTSQAGATSPGSPGSPHLSTKKPKTKDWKFFATYRKDVNYMSRAFSNLVHSNNSKVHHHMTELQSGTSEPLWTRWLTDFYIGVLPQQTVWRILDSFMLEGYKTLFRIGVALILSRKSEILKCTTLADLTKLFEETSTNPEYTTERFFTSAWNLKMTNEADIRSGNHLHTALIALSFIDDLHESQYRYQRAIPKLKQSEEVKFDGSKTDPNSFKGSAFIKEEHWIVFWSWIPPSMRMMDLELVFTTRDHGHHITTLFNRTMGRKPLMLVVETQTSIFGAYLSEGWPDDEKGRNQFYGTGETFLFTLSPFAKLYPWIGRTENLDTPTPGEFTPEEEEKMNARRDYIQYQASMFIMATRNEITVGGGG</sequence>
<dbReference type="InterPro" id="IPR035969">
    <property type="entry name" value="Rab-GAP_TBC_sf"/>
</dbReference>
<dbReference type="Proteomes" id="UP000193642">
    <property type="component" value="Unassembled WGS sequence"/>
</dbReference>
<evidence type="ECO:0000259" key="13">
    <source>
        <dbReference type="PROSITE" id="PS51886"/>
    </source>
</evidence>
<evidence type="ECO:0000256" key="1">
    <source>
        <dbReference type="ARBA" id="ARBA00004156"/>
    </source>
</evidence>
<dbReference type="SMART" id="SM00584">
    <property type="entry name" value="TLDc"/>
    <property type="match status" value="1"/>
</dbReference>
<dbReference type="GO" id="GO:0005739">
    <property type="term" value="C:mitochondrion"/>
    <property type="evidence" value="ECO:0007669"/>
    <property type="project" value="UniProtKB-SubCell"/>
</dbReference>
<keyword evidence="5" id="KW-0770">Synapse</keyword>
<accession>A0A1Y2CPJ6</accession>
<comment type="caution">
    <text evidence="14">The sequence shown here is derived from an EMBL/GenBank/DDBJ whole genome shotgun (WGS) entry which is preliminary data.</text>
</comment>
<dbReference type="AlphaFoldDB" id="A0A1Y2CPJ6"/>
<dbReference type="GO" id="GO:0030659">
    <property type="term" value="C:cytoplasmic vesicle membrane"/>
    <property type="evidence" value="ECO:0007669"/>
    <property type="project" value="UniProtKB-SubCell"/>
</dbReference>
<evidence type="ECO:0000256" key="2">
    <source>
        <dbReference type="ARBA" id="ARBA00004173"/>
    </source>
</evidence>
<organism evidence="14 15">
    <name type="scientific">Rhizoclosmatium globosum</name>
    <dbReference type="NCBI Taxonomy" id="329046"/>
    <lineage>
        <taxon>Eukaryota</taxon>
        <taxon>Fungi</taxon>
        <taxon>Fungi incertae sedis</taxon>
        <taxon>Chytridiomycota</taxon>
        <taxon>Chytridiomycota incertae sedis</taxon>
        <taxon>Chytridiomycetes</taxon>
        <taxon>Chytridiales</taxon>
        <taxon>Chytriomycetaceae</taxon>
        <taxon>Rhizoclosmatium</taxon>
    </lineage>
</organism>
<dbReference type="InterPro" id="IPR000195">
    <property type="entry name" value="Rab-GAP-TBC_dom"/>
</dbReference>
<dbReference type="Pfam" id="PF07534">
    <property type="entry name" value="TLD"/>
    <property type="match status" value="1"/>
</dbReference>
<proteinExistence type="inferred from homology"/>
<dbReference type="EMBL" id="MCGO01000010">
    <property type="protein sequence ID" value="ORY48969.1"/>
    <property type="molecule type" value="Genomic_DNA"/>
</dbReference>
<evidence type="ECO:0000256" key="6">
    <source>
        <dbReference type="ARBA" id="ARBA00023128"/>
    </source>
</evidence>
<keyword evidence="6" id="KW-0496">Mitochondrion</keyword>
<dbReference type="OrthoDB" id="26679at2759"/>
<evidence type="ECO:0000256" key="5">
    <source>
        <dbReference type="ARBA" id="ARBA00023018"/>
    </source>
</evidence>
<dbReference type="STRING" id="329046.A0A1Y2CPJ6"/>
<evidence type="ECO:0000256" key="10">
    <source>
        <dbReference type="ARBA" id="ARBA00040604"/>
    </source>
</evidence>